<dbReference type="AlphaFoldDB" id="A0A841DCH9"/>
<sequence>MSAQFDVAVLGCGYMGSALARTFAGRGANVTVWNRTPERAQALTASGCSAVAAVQEAVRRARIVVICLSTYESVEVVLGGAGTLAGRVVVNVTTGSPDQARPMRDRVAEQGGGYLDAVIVGYPEQVGRDDFLLLVSGHEPEWETARPALALLGGISRHVSESPEGANVLEAATVGAFHMTILAAFAEAARYAKSQGISPKEFLPLAVRVASVFEFQQEEIVQRLADEDFTTDQATLATYEKAARTFQHALSSSGTRAPLFDAAVAEFGRGVAQGRGEDAVWTLAADRGGA</sequence>
<dbReference type="Pfam" id="PF21761">
    <property type="entry name" value="RedAm-like_C"/>
    <property type="match status" value="1"/>
</dbReference>
<dbReference type="GO" id="GO:0050661">
    <property type="term" value="F:NADP binding"/>
    <property type="evidence" value="ECO:0007669"/>
    <property type="project" value="InterPro"/>
</dbReference>
<dbReference type="PIRSF" id="PIRSF000103">
    <property type="entry name" value="HIBADH"/>
    <property type="match status" value="1"/>
</dbReference>
<protein>
    <submittedName>
        <fullName evidence="5">3-hydroxyisobutyrate dehydrogenase-like beta-hydroxyacid dehydrogenase</fullName>
    </submittedName>
</protein>
<dbReference type="SUPFAM" id="SSF48179">
    <property type="entry name" value="6-phosphogluconate dehydrogenase C-terminal domain-like"/>
    <property type="match status" value="1"/>
</dbReference>
<reference evidence="5 6" key="1">
    <citation type="submission" date="2020-08" db="EMBL/GenBank/DDBJ databases">
        <title>Genomic Encyclopedia of Type Strains, Phase III (KMG-III): the genomes of soil and plant-associated and newly described type strains.</title>
        <authorList>
            <person name="Whitman W."/>
        </authorList>
    </citation>
    <scope>NUCLEOTIDE SEQUENCE [LARGE SCALE GENOMIC DNA]</scope>
    <source>
        <strain evidence="5 6">CECT 3303</strain>
    </source>
</reference>
<accession>A0A841DCH9</accession>
<feature type="domain" description="NADPH-dependent reductive aminase-like C-terminal" evidence="4">
    <location>
        <begin position="166"/>
        <end position="283"/>
    </location>
</feature>
<dbReference type="RefSeq" id="WP_184946604.1">
    <property type="nucleotide sequence ID" value="NZ_BAAAWZ010000001.1"/>
</dbReference>
<keyword evidence="6" id="KW-1185">Reference proteome</keyword>
<evidence type="ECO:0000256" key="2">
    <source>
        <dbReference type="ARBA" id="ARBA00023002"/>
    </source>
</evidence>
<keyword evidence="2" id="KW-0560">Oxidoreductase</keyword>
<dbReference type="InterPro" id="IPR051265">
    <property type="entry name" value="HIBADH-related_NP60_sf"/>
</dbReference>
<dbReference type="InterPro" id="IPR013328">
    <property type="entry name" value="6PGD_dom2"/>
</dbReference>
<dbReference type="InterPro" id="IPR008927">
    <property type="entry name" value="6-PGluconate_DH-like_C_sf"/>
</dbReference>
<dbReference type="InterPro" id="IPR015815">
    <property type="entry name" value="HIBADH-related"/>
</dbReference>
<evidence type="ECO:0000256" key="1">
    <source>
        <dbReference type="ARBA" id="ARBA00009080"/>
    </source>
</evidence>
<gene>
    <name evidence="5" type="ORF">FHS22_005768</name>
</gene>
<evidence type="ECO:0000259" key="4">
    <source>
        <dbReference type="Pfam" id="PF21761"/>
    </source>
</evidence>
<proteinExistence type="inferred from homology"/>
<dbReference type="Gene3D" id="1.10.1040.10">
    <property type="entry name" value="N-(1-d-carboxylethyl)-l-norvaline Dehydrogenase, domain 2"/>
    <property type="match status" value="1"/>
</dbReference>
<dbReference type="Pfam" id="PF03446">
    <property type="entry name" value="NAD_binding_2"/>
    <property type="match status" value="1"/>
</dbReference>
<dbReference type="SUPFAM" id="SSF51735">
    <property type="entry name" value="NAD(P)-binding Rossmann-fold domains"/>
    <property type="match status" value="1"/>
</dbReference>
<dbReference type="InterPro" id="IPR048666">
    <property type="entry name" value="RedAm-like_C"/>
</dbReference>
<dbReference type="InterPro" id="IPR006115">
    <property type="entry name" value="6PGDH_NADP-bd"/>
</dbReference>
<evidence type="ECO:0000259" key="3">
    <source>
        <dbReference type="Pfam" id="PF03446"/>
    </source>
</evidence>
<dbReference type="Gene3D" id="3.40.50.720">
    <property type="entry name" value="NAD(P)-binding Rossmann-like Domain"/>
    <property type="match status" value="1"/>
</dbReference>
<dbReference type="InterPro" id="IPR036291">
    <property type="entry name" value="NAD(P)-bd_dom_sf"/>
</dbReference>
<name>A0A841DCH9_PLAVE</name>
<evidence type="ECO:0000313" key="5">
    <source>
        <dbReference type="EMBL" id="MBB5966477.1"/>
    </source>
</evidence>
<organism evidence="5 6">
    <name type="scientific">Planomonospora venezuelensis</name>
    <dbReference type="NCBI Taxonomy" id="1999"/>
    <lineage>
        <taxon>Bacteria</taxon>
        <taxon>Bacillati</taxon>
        <taxon>Actinomycetota</taxon>
        <taxon>Actinomycetes</taxon>
        <taxon>Streptosporangiales</taxon>
        <taxon>Streptosporangiaceae</taxon>
        <taxon>Planomonospora</taxon>
    </lineage>
</organism>
<dbReference type="EMBL" id="JACHJJ010000023">
    <property type="protein sequence ID" value="MBB5966477.1"/>
    <property type="molecule type" value="Genomic_DNA"/>
</dbReference>
<evidence type="ECO:0000313" key="6">
    <source>
        <dbReference type="Proteomes" id="UP000562352"/>
    </source>
</evidence>
<comment type="caution">
    <text evidence="5">The sequence shown here is derived from an EMBL/GenBank/DDBJ whole genome shotgun (WGS) entry which is preliminary data.</text>
</comment>
<dbReference type="GO" id="GO:0016491">
    <property type="term" value="F:oxidoreductase activity"/>
    <property type="evidence" value="ECO:0007669"/>
    <property type="project" value="UniProtKB-KW"/>
</dbReference>
<dbReference type="PANTHER" id="PTHR43580">
    <property type="entry name" value="OXIDOREDUCTASE GLYR1-RELATED"/>
    <property type="match status" value="1"/>
</dbReference>
<dbReference type="PANTHER" id="PTHR43580:SF2">
    <property type="entry name" value="CYTOKINE-LIKE NUCLEAR FACTOR N-PAC"/>
    <property type="match status" value="1"/>
</dbReference>
<comment type="similarity">
    <text evidence="1">Belongs to the HIBADH-related family.</text>
</comment>
<feature type="domain" description="6-phosphogluconate dehydrogenase NADP-binding" evidence="3">
    <location>
        <begin position="6"/>
        <end position="153"/>
    </location>
</feature>
<dbReference type="Proteomes" id="UP000562352">
    <property type="component" value="Unassembled WGS sequence"/>
</dbReference>